<keyword evidence="2 9" id="KW-1003">Cell membrane</keyword>
<dbReference type="PROSITE" id="PS00855">
    <property type="entry name" value="SPASE_II"/>
    <property type="match status" value="1"/>
</dbReference>
<dbReference type="EMBL" id="JBHFNQ010000161">
    <property type="protein sequence ID" value="MFB2879283.1"/>
    <property type="molecule type" value="Genomic_DNA"/>
</dbReference>
<evidence type="ECO:0000313" key="12">
    <source>
        <dbReference type="EMBL" id="MFB2879283.1"/>
    </source>
</evidence>
<evidence type="ECO:0000256" key="1">
    <source>
        <dbReference type="ARBA" id="ARBA00006139"/>
    </source>
</evidence>
<comment type="similarity">
    <text evidence="1 9 11">Belongs to the peptidase A8 family.</text>
</comment>
<dbReference type="PANTHER" id="PTHR33695:SF1">
    <property type="entry name" value="LIPOPROTEIN SIGNAL PEPTIDASE"/>
    <property type="match status" value="1"/>
</dbReference>
<comment type="pathway">
    <text evidence="9">Protein modification; lipoprotein biosynthesis (signal peptide cleavage).</text>
</comment>
<evidence type="ECO:0000256" key="8">
    <source>
        <dbReference type="ARBA" id="ARBA00023136"/>
    </source>
</evidence>
<dbReference type="RefSeq" id="WP_413272327.1">
    <property type="nucleotide sequence ID" value="NZ_JBHFNQ010000161.1"/>
</dbReference>
<evidence type="ECO:0000313" key="13">
    <source>
        <dbReference type="Proteomes" id="UP001576774"/>
    </source>
</evidence>
<dbReference type="HAMAP" id="MF_00161">
    <property type="entry name" value="LspA"/>
    <property type="match status" value="1"/>
</dbReference>
<keyword evidence="13" id="KW-1185">Reference proteome</keyword>
<keyword evidence="7 9" id="KW-1133">Transmembrane helix</keyword>
<feature type="transmembrane region" description="Helical" evidence="9">
    <location>
        <begin position="6"/>
        <end position="25"/>
    </location>
</feature>
<dbReference type="Pfam" id="PF01252">
    <property type="entry name" value="Peptidase_A8"/>
    <property type="match status" value="1"/>
</dbReference>
<evidence type="ECO:0000256" key="7">
    <source>
        <dbReference type="ARBA" id="ARBA00022989"/>
    </source>
</evidence>
<dbReference type="PRINTS" id="PR00781">
    <property type="entry name" value="LIPOSIGPTASE"/>
</dbReference>
<protein>
    <recommendedName>
        <fullName evidence="9">Lipoprotein signal peptidase</fullName>
        <ecNumber evidence="9">3.4.23.36</ecNumber>
    </recommendedName>
    <alternativeName>
        <fullName evidence="9">Prolipoprotein signal peptidase</fullName>
    </alternativeName>
    <alternativeName>
        <fullName evidence="9">Signal peptidase II</fullName>
        <shortName evidence="9">SPase II</shortName>
    </alternativeName>
</protein>
<comment type="function">
    <text evidence="9 10">This protein specifically catalyzes the removal of signal peptides from prolipoproteins.</text>
</comment>
<reference evidence="12 13" key="1">
    <citation type="submission" date="2024-09" db="EMBL/GenBank/DDBJ databases">
        <title>Floridaenema gen nov. (Aerosakkonemataceae, Aerosakkonematales ord. nov., Cyanobacteria) from benthic tropical and subtropical fresh waters, with the description of four new species.</title>
        <authorList>
            <person name="Moretto J.A."/>
            <person name="Berthold D.E."/>
            <person name="Lefler F.W."/>
            <person name="Huang I.-S."/>
            <person name="Laughinghouse H. IV."/>
        </authorList>
    </citation>
    <scope>NUCLEOTIDE SEQUENCE [LARGE SCALE GENOMIC DNA]</scope>
    <source>
        <strain evidence="12 13">BLCC-F46</strain>
    </source>
</reference>
<dbReference type="NCBIfam" id="TIGR00077">
    <property type="entry name" value="lspA"/>
    <property type="match status" value="1"/>
</dbReference>
<organism evidence="12 13">
    <name type="scientific">Floridaenema aerugineum BLCC-F46</name>
    <dbReference type="NCBI Taxonomy" id="3153654"/>
    <lineage>
        <taxon>Bacteria</taxon>
        <taxon>Bacillati</taxon>
        <taxon>Cyanobacteriota</taxon>
        <taxon>Cyanophyceae</taxon>
        <taxon>Oscillatoriophycideae</taxon>
        <taxon>Aerosakkonematales</taxon>
        <taxon>Aerosakkonemataceae</taxon>
        <taxon>Floridanema</taxon>
        <taxon>Floridanema aerugineum</taxon>
    </lineage>
</organism>
<evidence type="ECO:0000256" key="9">
    <source>
        <dbReference type="HAMAP-Rule" id="MF_00161"/>
    </source>
</evidence>
<comment type="catalytic activity">
    <reaction evidence="9 10">
        <text>Release of signal peptides from bacterial membrane prolipoproteins. Hydrolyzes -Xaa-Yaa-Zaa-|-(S,diacylglyceryl)Cys-, in which Xaa is hydrophobic (preferably Leu), and Yaa (Ala or Ser) and Zaa (Gly or Ala) have small, neutral side chains.</text>
        <dbReference type="EC" id="3.4.23.36"/>
    </reaction>
</comment>
<evidence type="ECO:0000256" key="11">
    <source>
        <dbReference type="RuleBase" id="RU004181"/>
    </source>
</evidence>
<dbReference type="EC" id="3.4.23.36" evidence="9"/>
<gene>
    <name evidence="9 12" type="primary">lspA</name>
    <name evidence="12" type="ORF">ACE1CC_20710</name>
</gene>
<comment type="subcellular location">
    <subcellularLocation>
        <location evidence="9">Cell membrane</location>
        <topology evidence="9">Multi-pass membrane protein</topology>
    </subcellularLocation>
</comment>
<feature type="transmembrane region" description="Helical" evidence="9">
    <location>
        <begin position="126"/>
        <end position="146"/>
    </location>
</feature>
<keyword evidence="5 9" id="KW-0064">Aspartyl protease</keyword>
<keyword evidence="3 9" id="KW-0645">Protease</keyword>
<evidence type="ECO:0000256" key="10">
    <source>
        <dbReference type="RuleBase" id="RU000594"/>
    </source>
</evidence>
<comment type="caution">
    <text evidence="12">The sequence shown here is derived from an EMBL/GenBank/DDBJ whole genome shotgun (WGS) entry which is preliminary data.</text>
</comment>
<evidence type="ECO:0000256" key="2">
    <source>
        <dbReference type="ARBA" id="ARBA00022475"/>
    </source>
</evidence>
<feature type="transmembrane region" description="Helical" evidence="9">
    <location>
        <begin position="63"/>
        <end position="81"/>
    </location>
</feature>
<proteinExistence type="inferred from homology"/>
<evidence type="ECO:0000256" key="5">
    <source>
        <dbReference type="ARBA" id="ARBA00022750"/>
    </source>
</evidence>
<evidence type="ECO:0000256" key="6">
    <source>
        <dbReference type="ARBA" id="ARBA00022801"/>
    </source>
</evidence>
<keyword evidence="8 9" id="KW-0472">Membrane</keyword>
<evidence type="ECO:0000256" key="4">
    <source>
        <dbReference type="ARBA" id="ARBA00022692"/>
    </source>
</evidence>
<feature type="active site" evidence="9">
    <location>
        <position position="115"/>
    </location>
</feature>
<evidence type="ECO:0000256" key="3">
    <source>
        <dbReference type="ARBA" id="ARBA00022670"/>
    </source>
</evidence>
<feature type="transmembrane region" description="Helical" evidence="9">
    <location>
        <begin position="93"/>
        <end position="114"/>
    </location>
</feature>
<dbReference type="GO" id="GO:0004190">
    <property type="term" value="F:aspartic-type endopeptidase activity"/>
    <property type="evidence" value="ECO:0007669"/>
    <property type="project" value="UniProtKB-EC"/>
</dbReference>
<dbReference type="InterPro" id="IPR001872">
    <property type="entry name" value="Peptidase_A8"/>
</dbReference>
<sequence>MIKNRFFWIVAFICIVIDQITKYWVWQNFELNESWPLWSGVFHLTYVRNTGAAFSLFSEDGSWLRWLSLLVSLALMAMAWFGPHLPLWDQLGYGFILGGAVGNGIDRFLLGYVVDFFDFRLISFPVFNVADVCINVGIACLFIAIFRKPHAENGQRTPGAERSRGRGE</sequence>
<dbReference type="Proteomes" id="UP001576774">
    <property type="component" value="Unassembled WGS sequence"/>
</dbReference>
<keyword evidence="6 9" id="KW-0378">Hydrolase</keyword>
<dbReference type="PANTHER" id="PTHR33695">
    <property type="entry name" value="LIPOPROTEIN SIGNAL PEPTIDASE"/>
    <property type="match status" value="1"/>
</dbReference>
<keyword evidence="4 9" id="KW-0812">Transmembrane</keyword>
<name>A0ABV4XAV9_9CYAN</name>
<feature type="active site" evidence="9">
    <location>
        <position position="131"/>
    </location>
</feature>
<accession>A0ABV4XAV9</accession>